<evidence type="ECO:0000259" key="3">
    <source>
        <dbReference type="PROSITE" id="PS50109"/>
    </source>
</evidence>
<evidence type="ECO:0000313" key="7">
    <source>
        <dbReference type="Proteomes" id="UP000597138"/>
    </source>
</evidence>
<dbReference type="AlphaFoldDB" id="A0A069NER2"/>
<reference evidence="7" key="3">
    <citation type="journal article" date="2019" name="Int. J. Syst. Evol. Microbiol.">
        <title>The Global Catalogue of Microorganisms (GCM) 10K type strain sequencing project: providing services to taxonomists for standard genome sequencing and annotation.</title>
        <authorList>
            <consortium name="The Broad Institute Genomics Platform"/>
            <consortium name="The Broad Institute Genome Sequencing Center for Infectious Disease"/>
            <person name="Wu L."/>
            <person name="Ma J."/>
        </authorList>
    </citation>
    <scope>NUCLEOTIDE SEQUENCE [LARGE SCALE GENOMIC DNA]</scope>
    <source>
        <strain evidence="7">CGMCC 1.11013</strain>
    </source>
</reference>
<dbReference type="InterPro" id="IPR004358">
    <property type="entry name" value="Sig_transdc_His_kin-like_C"/>
</dbReference>
<sequence>MIEDRDAKVTLLREQQHRIRNNFQMIAALLAQKAMKSQDPSVQKAYHDVERRVFAMALLYDHLLGLGEHGESVDPGVYLESMCASFDDFYDFAGHHITLVRSIEQGAVMLGIDTCTAIGTVVNELVANAVEHAFNGAAGEIHVSVHRTAQALIVEVRDNGRGYAADASEGTGLSTARRLIGSIGGQLAVETQAGAGTKWLLSVTLPA</sequence>
<name>A0A069NER2_9BURK</name>
<dbReference type="SUPFAM" id="SSF55874">
    <property type="entry name" value="ATPase domain of HSP90 chaperone/DNA topoisomerase II/histidine kinase"/>
    <property type="match status" value="1"/>
</dbReference>
<gene>
    <name evidence="5" type="ORF">BG57_24080</name>
    <name evidence="4" type="ORF">GCM10010985_26950</name>
</gene>
<dbReference type="Pfam" id="PF02518">
    <property type="entry name" value="HATPase_c"/>
    <property type="match status" value="1"/>
</dbReference>
<dbReference type="Proteomes" id="UP000027439">
    <property type="component" value="Unassembled WGS sequence"/>
</dbReference>
<dbReference type="EMBL" id="BMEG01000004">
    <property type="protein sequence ID" value="GGD71057.1"/>
    <property type="molecule type" value="Genomic_DNA"/>
</dbReference>
<dbReference type="OrthoDB" id="9767435at2"/>
<dbReference type="InterPro" id="IPR005467">
    <property type="entry name" value="His_kinase_dom"/>
</dbReference>
<reference evidence="4" key="4">
    <citation type="submission" date="2024-05" db="EMBL/GenBank/DDBJ databases">
        <authorList>
            <person name="Sun Q."/>
            <person name="Zhou Y."/>
        </authorList>
    </citation>
    <scope>NUCLEOTIDE SEQUENCE</scope>
    <source>
        <strain evidence="4">CGMCC 1.11013</strain>
    </source>
</reference>
<evidence type="ECO:0000256" key="1">
    <source>
        <dbReference type="ARBA" id="ARBA00000085"/>
    </source>
</evidence>
<dbReference type="PROSITE" id="PS50109">
    <property type="entry name" value="HIS_KIN"/>
    <property type="match status" value="1"/>
</dbReference>
<dbReference type="RefSeq" id="WP_035970023.1">
    <property type="nucleotide sequence ID" value="NZ_BMEG01000004.1"/>
</dbReference>
<reference evidence="4" key="1">
    <citation type="journal article" date="2014" name="Int. J. Syst. Evol. Microbiol.">
        <title>Complete genome of a new Firmicutes species belonging to the dominant human colonic microbiota ('Ruminococcus bicirculans') reveals two chromosomes and a selective capacity to utilize plant glucans.</title>
        <authorList>
            <consortium name="NISC Comparative Sequencing Program"/>
            <person name="Wegmann U."/>
            <person name="Louis P."/>
            <person name="Goesmann A."/>
            <person name="Henrissat B."/>
            <person name="Duncan S.H."/>
            <person name="Flint H.J."/>
        </authorList>
    </citation>
    <scope>NUCLEOTIDE SEQUENCE</scope>
    <source>
        <strain evidence="4">CGMCC 1.11013</strain>
    </source>
</reference>
<evidence type="ECO:0000256" key="2">
    <source>
        <dbReference type="ARBA" id="ARBA00012438"/>
    </source>
</evidence>
<dbReference type="PRINTS" id="PR00344">
    <property type="entry name" value="BCTRLSENSOR"/>
</dbReference>
<dbReference type="Gene3D" id="3.30.565.10">
    <property type="entry name" value="Histidine kinase-like ATPase, C-terminal domain"/>
    <property type="match status" value="1"/>
</dbReference>
<dbReference type="EC" id="2.7.13.3" evidence="2"/>
<dbReference type="STRING" id="1071679.BG57_24080"/>
<dbReference type="SMART" id="SM00387">
    <property type="entry name" value="HATPase_c"/>
    <property type="match status" value="1"/>
</dbReference>
<feature type="domain" description="Histidine kinase" evidence="3">
    <location>
        <begin position="121"/>
        <end position="207"/>
    </location>
</feature>
<comment type="catalytic activity">
    <reaction evidence="1">
        <text>ATP + protein L-histidine = ADP + protein N-phospho-L-histidine.</text>
        <dbReference type="EC" id="2.7.13.3"/>
    </reaction>
</comment>
<evidence type="ECO:0000313" key="4">
    <source>
        <dbReference type="EMBL" id="GGD71057.1"/>
    </source>
</evidence>
<dbReference type="PANTHER" id="PTHR43065">
    <property type="entry name" value="SENSOR HISTIDINE KINASE"/>
    <property type="match status" value="1"/>
</dbReference>
<comment type="caution">
    <text evidence="5">The sequence shown here is derived from an EMBL/GenBank/DDBJ whole genome shotgun (WGS) entry which is preliminary data.</text>
</comment>
<dbReference type="PANTHER" id="PTHR43065:SF23">
    <property type="entry name" value="SENSOR HISTIDINE KINASE PDTAS"/>
    <property type="match status" value="1"/>
</dbReference>
<keyword evidence="7" id="KW-1185">Reference proteome</keyword>
<dbReference type="EMBL" id="JFHE01000048">
    <property type="protein sequence ID" value="KDR26923.1"/>
    <property type="molecule type" value="Genomic_DNA"/>
</dbReference>
<accession>A0A069NER2</accession>
<organism evidence="5 6">
    <name type="scientific">Caballeronia grimmiae</name>
    <dbReference type="NCBI Taxonomy" id="1071679"/>
    <lineage>
        <taxon>Bacteria</taxon>
        <taxon>Pseudomonadati</taxon>
        <taxon>Pseudomonadota</taxon>
        <taxon>Betaproteobacteria</taxon>
        <taxon>Burkholderiales</taxon>
        <taxon>Burkholderiaceae</taxon>
        <taxon>Caballeronia</taxon>
    </lineage>
</organism>
<dbReference type="InterPro" id="IPR036890">
    <property type="entry name" value="HATPase_C_sf"/>
</dbReference>
<dbReference type="Proteomes" id="UP000597138">
    <property type="component" value="Unassembled WGS sequence"/>
</dbReference>
<dbReference type="InterPro" id="IPR011495">
    <property type="entry name" value="Sig_transdc_His_kin_sub2_dim/P"/>
</dbReference>
<reference evidence="5 6" key="2">
    <citation type="submission" date="2014-03" db="EMBL/GenBank/DDBJ databases">
        <title>Draft Genome Sequences of Four Burkholderia Strains.</title>
        <authorList>
            <person name="Liu X.Y."/>
            <person name="Li C.X."/>
            <person name="Xu J.H."/>
        </authorList>
    </citation>
    <scope>NUCLEOTIDE SEQUENCE [LARGE SCALE GENOMIC DNA]</scope>
    <source>
        <strain evidence="5 6">R27</strain>
    </source>
</reference>
<evidence type="ECO:0000313" key="6">
    <source>
        <dbReference type="Proteomes" id="UP000027439"/>
    </source>
</evidence>
<dbReference type="GO" id="GO:0004673">
    <property type="term" value="F:protein histidine kinase activity"/>
    <property type="evidence" value="ECO:0007669"/>
    <property type="project" value="UniProtKB-EC"/>
</dbReference>
<dbReference type="Pfam" id="PF07568">
    <property type="entry name" value="HisKA_2"/>
    <property type="match status" value="1"/>
</dbReference>
<proteinExistence type="predicted"/>
<dbReference type="InterPro" id="IPR003594">
    <property type="entry name" value="HATPase_dom"/>
</dbReference>
<dbReference type="Gene3D" id="3.30.450.20">
    <property type="entry name" value="PAS domain"/>
    <property type="match status" value="1"/>
</dbReference>
<dbReference type="eggNOG" id="COG3920">
    <property type="taxonomic scope" value="Bacteria"/>
</dbReference>
<protein>
    <recommendedName>
        <fullName evidence="2">histidine kinase</fullName>
        <ecNumber evidence="2">2.7.13.3</ecNumber>
    </recommendedName>
</protein>
<evidence type="ECO:0000313" key="5">
    <source>
        <dbReference type="EMBL" id="KDR26923.1"/>
    </source>
</evidence>